<accession>A0ABY1QVE8</accession>
<organism evidence="2 3">
    <name type="scientific">Novosphingobium panipatense</name>
    <dbReference type="NCBI Taxonomy" id="428991"/>
    <lineage>
        <taxon>Bacteria</taxon>
        <taxon>Pseudomonadati</taxon>
        <taxon>Pseudomonadota</taxon>
        <taxon>Alphaproteobacteria</taxon>
        <taxon>Sphingomonadales</taxon>
        <taxon>Sphingomonadaceae</taxon>
        <taxon>Novosphingobium</taxon>
    </lineage>
</organism>
<reference evidence="2 3" key="1">
    <citation type="submission" date="2017-05" db="EMBL/GenBank/DDBJ databases">
        <authorList>
            <person name="Varghese N."/>
            <person name="Submissions S."/>
        </authorList>
    </citation>
    <scope>NUCLEOTIDE SEQUENCE [LARGE SCALE GENOMIC DNA]</scope>
    <source>
        <strain evidence="2 3">SM16</strain>
    </source>
</reference>
<protein>
    <submittedName>
        <fullName evidence="2">Conjugal transfer pilus assembly protein TraW</fullName>
    </submittedName>
</protein>
<keyword evidence="3" id="KW-1185">Reference proteome</keyword>
<gene>
    <name evidence="2" type="ORF">SAMN06296065_11383</name>
</gene>
<feature type="signal peptide" evidence="1">
    <location>
        <begin position="1"/>
        <end position="41"/>
    </location>
</feature>
<evidence type="ECO:0000256" key="1">
    <source>
        <dbReference type="SAM" id="SignalP"/>
    </source>
</evidence>
<proteinExistence type="predicted"/>
<evidence type="ECO:0000313" key="2">
    <source>
        <dbReference type="EMBL" id="SMP79665.1"/>
    </source>
</evidence>
<keyword evidence="1" id="KW-0732">Signal</keyword>
<comment type="caution">
    <text evidence="2">The sequence shown here is derived from an EMBL/GenBank/DDBJ whole genome shotgun (WGS) entry which is preliminary data.</text>
</comment>
<sequence>MAARLDGGVVMVARSTHCLAQVLSALATLSLPFATSTAALAGTSTIGRTWPIAEPDALSEIEGRAARVPDMTTAFGPRKRWSAMKAASLGIARADRTRTVVPFYTLDQDIRLPEGKLLYAKGYSFNPLAYVSLPQRLIVVHPRELDWALRTARPADFILLAEGSPGDADAITLGERHGRALFLLEERVKARLGLTVAPVIVAQDGQKLVLAEVDRRKTDRRAVR</sequence>
<name>A0ABY1QVE8_9SPHN</name>
<dbReference type="Proteomes" id="UP001157910">
    <property type="component" value="Unassembled WGS sequence"/>
</dbReference>
<dbReference type="EMBL" id="FXUI01000013">
    <property type="protein sequence ID" value="SMP79665.1"/>
    <property type="molecule type" value="Genomic_DNA"/>
</dbReference>
<evidence type="ECO:0000313" key="3">
    <source>
        <dbReference type="Proteomes" id="UP001157910"/>
    </source>
</evidence>
<feature type="chain" id="PRO_5046131549" evidence="1">
    <location>
        <begin position="42"/>
        <end position="224"/>
    </location>
</feature>